<dbReference type="WBParaSite" id="RSKR_0000562900.1">
    <property type="protein sequence ID" value="RSKR_0000562900.1"/>
    <property type="gene ID" value="RSKR_0000562900"/>
</dbReference>
<sequence>MSSSYSSPLPPNVPSGWNDPPAMSTTITRPSVNLKSMHRRLVDPSIQSSSYDSQQVNLNNQHQNYNNASQQQPFNNSSNNHVSSYTNNSQVTTPAFGQSNNSQIATPAFGQSNNSQVAAPAFGQSSNSQVATPAFGQSNHTHTVAPGFVQSNYSYQGPPPIQDSTPLQRPIPIQPSAFQPYQNFQQQQMQVTEPAYGFSMSNGMNGNKKNGFVHDNNGYSQHPLAPYHGSVVNNQAESDNSLIFSPPNSIVGDQIRPITSPDRATYIAPMKAPGVLNMNGSTLVIFLTKATMKLNEGNTCEGIQLRIAQLHDMLQQNRITEECIRKLNVLVDAIDRELFPEADKAFDDLQHLNKEELGQWCHGIRLLINELKRLSLDNGRIRSAPIQRRQ</sequence>
<evidence type="ECO:0000313" key="1">
    <source>
        <dbReference type="Proteomes" id="UP000095286"/>
    </source>
</evidence>
<organism evidence="1 2">
    <name type="scientific">Rhabditophanes sp. KR3021</name>
    <dbReference type="NCBI Taxonomy" id="114890"/>
    <lineage>
        <taxon>Eukaryota</taxon>
        <taxon>Metazoa</taxon>
        <taxon>Ecdysozoa</taxon>
        <taxon>Nematoda</taxon>
        <taxon>Chromadorea</taxon>
        <taxon>Rhabditida</taxon>
        <taxon>Tylenchina</taxon>
        <taxon>Panagrolaimomorpha</taxon>
        <taxon>Strongyloidoidea</taxon>
        <taxon>Alloionematidae</taxon>
        <taxon>Rhabditophanes</taxon>
    </lineage>
</organism>
<evidence type="ECO:0000313" key="2">
    <source>
        <dbReference type="WBParaSite" id="RSKR_0000562900.1"/>
    </source>
</evidence>
<proteinExistence type="predicted"/>
<dbReference type="Proteomes" id="UP000095286">
    <property type="component" value="Unplaced"/>
</dbReference>
<reference evidence="2" key="1">
    <citation type="submission" date="2016-11" db="UniProtKB">
        <authorList>
            <consortium name="WormBaseParasite"/>
        </authorList>
    </citation>
    <scope>IDENTIFICATION</scope>
    <source>
        <strain evidence="2">KR3021</strain>
    </source>
</reference>
<protein>
    <submittedName>
        <fullName evidence="2">SRA1 domain-containing protein</fullName>
    </submittedName>
</protein>
<name>A0AC35TYH6_9BILA</name>
<accession>A0AC35TYH6</accession>